<reference evidence="8 9" key="1">
    <citation type="submission" date="2019-02" db="EMBL/GenBank/DDBJ databases">
        <title>Complete Genome Sequence of Desulfovibrio desulfuricans IC1, a Sulfonate Utilizing Anaerobe.</title>
        <authorList>
            <person name="Day L.A."/>
            <person name="De Leon K.B."/>
            <person name="Wall J.D."/>
        </authorList>
    </citation>
    <scope>NUCLEOTIDE SEQUENCE [LARGE SCALE GENOMIC DNA]</scope>
    <source>
        <strain evidence="8 9">IC1</strain>
    </source>
</reference>
<dbReference type="Proteomes" id="UP000297065">
    <property type="component" value="Chromosome"/>
</dbReference>
<dbReference type="InterPro" id="IPR047641">
    <property type="entry name" value="ABC_transpr_MalK/UgpC-like"/>
</dbReference>
<dbReference type="SUPFAM" id="SSF52540">
    <property type="entry name" value="P-loop containing nucleoside triphosphate hydrolases"/>
    <property type="match status" value="1"/>
</dbReference>
<dbReference type="Pfam" id="PF08402">
    <property type="entry name" value="TOBE_2"/>
    <property type="match status" value="1"/>
</dbReference>
<dbReference type="EMBL" id="CP036295">
    <property type="protein sequence ID" value="QCC84850.1"/>
    <property type="molecule type" value="Genomic_DNA"/>
</dbReference>
<dbReference type="GO" id="GO:0055052">
    <property type="term" value="C:ATP-binding cassette (ABC) transporter complex, substrate-binding subunit-containing"/>
    <property type="evidence" value="ECO:0007669"/>
    <property type="project" value="TreeGrafter"/>
</dbReference>
<dbReference type="SMART" id="SM00382">
    <property type="entry name" value="AAA"/>
    <property type="match status" value="1"/>
</dbReference>
<dbReference type="FunFam" id="3.40.50.300:FF:000042">
    <property type="entry name" value="Maltose/maltodextrin ABC transporter, ATP-binding protein"/>
    <property type="match status" value="1"/>
</dbReference>
<dbReference type="GO" id="GO:0140359">
    <property type="term" value="F:ABC-type transporter activity"/>
    <property type="evidence" value="ECO:0007669"/>
    <property type="project" value="UniProtKB-ARBA"/>
</dbReference>
<dbReference type="InterPro" id="IPR003593">
    <property type="entry name" value="AAA+_ATPase"/>
</dbReference>
<dbReference type="InterPro" id="IPR013611">
    <property type="entry name" value="Transp-assoc_OB_typ2"/>
</dbReference>
<dbReference type="OrthoDB" id="9809450at2"/>
<dbReference type="GO" id="GO:0016887">
    <property type="term" value="F:ATP hydrolysis activity"/>
    <property type="evidence" value="ECO:0007669"/>
    <property type="project" value="InterPro"/>
</dbReference>
<evidence type="ECO:0000256" key="1">
    <source>
        <dbReference type="ARBA" id="ARBA00022448"/>
    </source>
</evidence>
<dbReference type="Gene3D" id="3.40.50.300">
    <property type="entry name" value="P-loop containing nucleotide triphosphate hydrolases"/>
    <property type="match status" value="1"/>
</dbReference>
<evidence type="ECO:0000256" key="5">
    <source>
        <dbReference type="ARBA" id="ARBA00022967"/>
    </source>
</evidence>
<keyword evidence="4 8" id="KW-0067">ATP-binding</keyword>
<keyword evidence="1" id="KW-0813">Transport</keyword>
<dbReference type="InterPro" id="IPR027417">
    <property type="entry name" value="P-loop_NTPase"/>
</dbReference>
<evidence type="ECO:0000313" key="9">
    <source>
        <dbReference type="Proteomes" id="UP000297065"/>
    </source>
</evidence>
<dbReference type="InterPro" id="IPR003439">
    <property type="entry name" value="ABC_transporter-like_ATP-bd"/>
</dbReference>
<feature type="domain" description="ABC transporter" evidence="7">
    <location>
        <begin position="4"/>
        <end position="240"/>
    </location>
</feature>
<evidence type="ECO:0000313" key="8">
    <source>
        <dbReference type="EMBL" id="QCC84850.1"/>
    </source>
</evidence>
<accession>A0A4V1CX36</accession>
<dbReference type="SUPFAM" id="SSF50331">
    <property type="entry name" value="MOP-like"/>
    <property type="match status" value="1"/>
</dbReference>
<gene>
    <name evidence="8" type="ORF">DDIC_02945</name>
</gene>
<evidence type="ECO:0000256" key="6">
    <source>
        <dbReference type="ARBA" id="ARBA00023136"/>
    </source>
</evidence>
<dbReference type="AlphaFoldDB" id="A0A4V1CX36"/>
<organism evidence="8 9">
    <name type="scientific">Desulfovibrio desulfuricans</name>
    <dbReference type="NCBI Taxonomy" id="876"/>
    <lineage>
        <taxon>Bacteria</taxon>
        <taxon>Pseudomonadati</taxon>
        <taxon>Thermodesulfobacteriota</taxon>
        <taxon>Desulfovibrionia</taxon>
        <taxon>Desulfovibrionales</taxon>
        <taxon>Desulfovibrionaceae</taxon>
        <taxon>Desulfovibrio</taxon>
    </lineage>
</organism>
<dbReference type="PANTHER" id="PTHR43875:SF15">
    <property type="entry name" value="TREHALOSE IMPORT ATP-BINDING PROTEIN SUGC"/>
    <property type="match status" value="1"/>
</dbReference>
<keyword evidence="3" id="KW-0547">Nucleotide-binding</keyword>
<proteinExistence type="predicted"/>
<keyword evidence="5" id="KW-1278">Translocase</keyword>
<dbReference type="InterPro" id="IPR008995">
    <property type="entry name" value="Mo/tungstate-bd_C_term_dom"/>
</dbReference>
<evidence type="ECO:0000259" key="7">
    <source>
        <dbReference type="PROSITE" id="PS50893"/>
    </source>
</evidence>
<sequence length="354" mass="39091">MMSISLSNVTKYFCKVKAVSSLNLEIGDGECFSMLGPSGCGKTTTLRMVAGFEDLDEGEISVNGKLLSSGSKKYYLPPEKRDFGMVFQAFAVWPHMSVYENVAFPLRIKKVGATELHKRTTEALQHTNLLEVAQKSPADLSGGGKQRVALARALAINPSVMLLDEPLSSLDPHLREEMRFEIKELQKIYGFSIMYVTHDQSEAMALSDRILVMKNGVAQQVASPLEVYTRPANRFVFSFIGLSNFTEMSVTATHMQLDGVSAIYPAGCAPDAAIVQAGRGIVASRPNEIDFTDEGGVPGVVERRTFLGEQLDYQVRVGEQSVRVQKGRYDRGPQQGENCRLHFLKPLWFPVGEQ</sequence>
<keyword evidence="2" id="KW-1003">Cell membrane</keyword>
<evidence type="ECO:0000256" key="3">
    <source>
        <dbReference type="ARBA" id="ARBA00022741"/>
    </source>
</evidence>
<keyword evidence="6" id="KW-0472">Membrane</keyword>
<dbReference type="PANTHER" id="PTHR43875">
    <property type="entry name" value="MALTODEXTRIN IMPORT ATP-BINDING PROTEIN MSMX"/>
    <property type="match status" value="1"/>
</dbReference>
<dbReference type="GO" id="GO:0005524">
    <property type="term" value="F:ATP binding"/>
    <property type="evidence" value="ECO:0007669"/>
    <property type="project" value="UniProtKB-KW"/>
</dbReference>
<evidence type="ECO:0000256" key="2">
    <source>
        <dbReference type="ARBA" id="ARBA00022475"/>
    </source>
</evidence>
<dbReference type="Pfam" id="PF00005">
    <property type="entry name" value="ABC_tran"/>
    <property type="match status" value="1"/>
</dbReference>
<dbReference type="PROSITE" id="PS50893">
    <property type="entry name" value="ABC_TRANSPORTER_2"/>
    <property type="match status" value="1"/>
</dbReference>
<protein>
    <submittedName>
        <fullName evidence="8">ABC transporter ATP-binding protein</fullName>
    </submittedName>
</protein>
<name>A0A4V1CX36_DESDE</name>
<dbReference type="Gene3D" id="2.40.50.100">
    <property type="match status" value="1"/>
</dbReference>
<evidence type="ECO:0000256" key="4">
    <source>
        <dbReference type="ARBA" id="ARBA00022840"/>
    </source>
</evidence>